<dbReference type="EMBL" id="BIXZ01000002">
    <property type="protein sequence ID" value="GCF13612.1"/>
    <property type="molecule type" value="Genomic_DNA"/>
</dbReference>
<dbReference type="Pfam" id="PF18545">
    <property type="entry name" value="HalOD1"/>
    <property type="match status" value="1"/>
</dbReference>
<sequence>MKRKIRPAESVSEAVVRAVSTVEDRHPRALPSLYDVINPEALDGLFKTDSARDTRGENLVSFQFSDSVVTVHADGCLQVERSQTLAEPS</sequence>
<evidence type="ECO:0000259" key="1">
    <source>
        <dbReference type="Pfam" id="PF18545"/>
    </source>
</evidence>
<accession>A0A4C2EGZ3</accession>
<evidence type="ECO:0000313" key="3">
    <source>
        <dbReference type="Proteomes" id="UP000304382"/>
    </source>
</evidence>
<name>A0A4C2EGZ3_9EURY</name>
<proteinExistence type="predicted"/>
<dbReference type="InterPro" id="IPR040624">
    <property type="entry name" value="HalOD1"/>
</dbReference>
<dbReference type="Proteomes" id="UP000304382">
    <property type="component" value="Unassembled WGS sequence"/>
</dbReference>
<keyword evidence="3" id="KW-1185">Reference proteome</keyword>
<dbReference type="RefSeq" id="WP_137683244.1">
    <property type="nucleotide sequence ID" value="NZ_BIXZ01000002.1"/>
</dbReference>
<reference evidence="2 3" key="1">
    <citation type="submission" date="2019-02" db="EMBL/GenBank/DDBJ databases">
        <title>Haloarcula mannanilyticum sp. nov., a mannan degrading haloarchaeon isolated from commercial salt.</title>
        <authorList>
            <person name="Enomoto S."/>
            <person name="Shimane Y."/>
            <person name="Kamekura M."/>
            <person name="Ito T."/>
            <person name="Moriya O."/>
            <person name="Ihara K."/>
            <person name="Takahashi-Ando N."/>
            <person name="Fukushima Y."/>
            <person name="Yoshida Y."/>
            <person name="Usama R."/>
            <person name="Takai K."/>
            <person name="Minegishi H."/>
        </authorList>
    </citation>
    <scope>NUCLEOTIDE SEQUENCE [LARGE SCALE GENOMIC DNA]</scope>
    <source>
        <strain evidence="2 3">MD130-1</strain>
    </source>
</reference>
<organism evidence="2 3">
    <name type="scientific">Haloarcula mannanilytica</name>
    <dbReference type="NCBI Taxonomy" id="2509225"/>
    <lineage>
        <taxon>Archaea</taxon>
        <taxon>Methanobacteriati</taxon>
        <taxon>Methanobacteriota</taxon>
        <taxon>Stenosarchaea group</taxon>
        <taxon>Halobacteria</taxon>
        <taxon>Halobacteriales</taxon>
        <taxon>Haloarculaceae</taxon>
        <taxon>Haloarcula</taxon>
    </lineage>
</organism>
<dbReference type="AlphaFoldDB" id="A0A4C2EGZ3"/>
<feature type="domain" description="Halobacterial output" evidence="1">
    <location>
        <begin position="9"/>
        <end position="80"/>
    </location>
</feature>
<gene>
    <name evidence="2" type="ORF">Harman_15470</name>
</gene>
<dbReference type="OrthoDB" id="199137at2157"/>
<evidence type="ECO:0000313" key="2">
    <source>
        <dbReference type="EMBL" id="GCF13612.1"/>
    </source>
</evidence>
<protein>
    <recommendedName>
        <fullName evidence="1">Halobacterial output domain-containing protein</fullName>
    </recommendedName>
</protein>
<comment type="caution">
    <text evidence="2">The sequence shown here is derived from an EMBL/GenBank/DDBJ whole genome shotgun (WGS) entry which is preliminary data.</text>
</comment>